<protein>
    <submittedName>
        <fullName evidence="1">Uncharacterized protein</fullName>
    </submittedName>
</protein>
<sequence length="264" mass="30322">MTRNYSVWISQMQQFEPLHIYFKLFFRDNSPYNCNAPEADNILEVYYANRPDYIDDYSGICYYFPQGQLFVHQDQTPNYGFNYLDNLNLIIVNPCNNRRAYFEVDSYFSGNIDFYINLPSGYYQLDFAHYRTYASSNHSYKLVSESNPPIFRNFNSGSLTGFINVSIFYYHSGGRLYSQYHTKRWGGLSAATFLSAGTEAETRESNEVSVEVICSQPSVLKNKLINTKAQSVNEMGAIAGLITFGTFSKTELASETKLLKEVFA</sequence>
<dbReference type="EMBL" id="MW522971">
    <property type="protein sequence ID" value="QTW05523.1"/>
    <property type="molecule type" value="Genomic_DNA"/>
</dbReference>
<proteinExistence type="predicted"/>
<accession>A0A8B0LNB6</accession>
<organism evidence="1">
    <name type="scientific">uncultured archaeal virus</name>
    <dbReference type="NCBI Taxonomy" id="1960247"/>
    <lineage>
        <taxon>Viruses</taxon>
        <taxon>environmental samples</taxon>
    </lineage>
</organism>
<evidence type="ECO:0000313" key="1">
    <source>
        <dbReference type="EMBL" id="QTW05523.1"/>
    </source>
</evidence>
<reference evidence="1" key="1">
    <citation type="submission" date="2021-01" db="EMBL/GenBank/DDBJ databases">
        <title>Lytic archaeal viruses infect abundant primary producers in Earth s crust.</title>
        <authorList>
            <person name="Rahlff J."/>
            <person name="Turzynski V."/>
            <person name="Esser S.P."/>
            <person name="Monsees I."/>
            <person name="Bornemann T.L.V."/>
            <person name="Figueroa-Gonzalez P.A."/>
            <person name="Schulz F."/>
            <person name="Woyke T."/>
            <person name="Klingl A."/>
            <person name="Moraru C."/>
            <person name="Probst A.J."/>
        </authorList>
    </citation>
    <scope>NUCLEOTIDE SEQUENCE</scope>
</reference>
<name>A0A8B0LNB6_9VIRU</name>